<dbReference type="STRING" id="2015173.A0A026WH15"/>
<feature type="transmembrane region" description="Helical" evidence="1">
    <location>
        <begin position="68"/>
        <end position="88"/>
    </location>
</feature>
<keyword evidence="1" id="KW-0812">Transmembrane</keyword>
<dbReference type="InterPro" id="IPR036397">
    <property type="entry name" value="RNaseH_sf"/>
</dbReference>
<evidence type="ECO:0000256" key="1">
    <source>
        <dbReference type="SAM" id="Phobius"/>
    </source>
</evidence>
<evidence type="ECO:0000313" key="3">
    <source>
        <dbReference type="Proteomes" id="UP000053097"/>
    </source>
</evidence>
<keyword evidence="1" id="KW-0472">Membrane</keyword>
<keyword evidence="1" id="KW-1133">Transmembrane helix</keyword>
<dbReference type="PANTHER" id="PTHR47326:SF1">
    <property type="entry name" value="HTH PSQ-TYPE DOMAIN-CONTAINING PROTEIN"/>
    <property type="match status" value="1"/>
</dbReference>
<dbReference type="AlphaFoldDB" id="A0A026WH15"/>
<dbReference type="PANTHER" id="PTHR47326">
    <property type="entry name" value="TRANSPOSABLE ELEMENT TC3 TRANSPOSASE-LIKE PROTEIN"/>
    <property type="match status" value="1"/>
</dbReference>
<dbReference type="GO" id="GO:0003676">
    <property type="term" value="F:nucleic acid binding"/>
    <property type="evidence" value="ECO:0007669"/>
    <property type="project" value="InterPro"/>
</dbReference>
<dbReference type="Gene3D" id="3.30.420.10">
    <property type="entry name" value="Ribonuclease H-like superfamily/Ribonuclease H"/>
    <property type="match status" value="1"/>
</dbReference>
<accession>A0A026WH15</accession>
<keyword evidence="3" id="KW-1185">Reference proteome</keyword>
<dbReference type="Proteomes" id="UP000053097">
    <property type="component" value="Unassembled WGS sequence"/>
</dbReference>
<dbReference type="EMBL" id="KK107209">
    <property type="protein sequence ID" value="EZA55357.1"/>
    <property type="molecule type" value="Genomic_DNA"/>
</dbReference>
<sequence>MHDGAPPDFAVIVRNFLNETYNNNWIGRGGPVPWPPRSPDFNPLDFCIWGYLKSLMYSRPIKGKLELLVNYFFTIAMVIAVSKILFIACAE</sequence>
<organism evidence="2 3">
    <name type="scientific">Ooceraea biroi</name>
    <name type="common">Clonal raider ant</name>
    <name type="synonym">Cerapachys biroi</name>
    <dbReference type="NCBI Taxonomy" id="2015173"/>
    <lineage>
        <taxon>Eukaryota</taxon>
        <taxon>Metazoa</taxon>
        <taxon>Ecdysozoa</taxon>
        <taxon>Arthropoda</taxon>
        <taxon>Hexapoda</taxon>
        <taxon>Insecta</taxon>
        <taxon>Pterygota</taxon>
        <taxon>Neoptera</taxon>
        <taxon>Endopterygota</taxon>
        <taxon>Hymenoptera</taxon>
        <taxon>Apocrita</taxon>
        <taxon>Aculeata</taxon>
        <taxon>Formicoidea</taxon>
        <taxon>Formicidae</taxon>
        <taxon>Dorylinae</taxon>
        <taxon>Ooceraea</taxon>
    </lineage>
</organism>
<gene>
    <name evidence="2" type="ORF">X777_04810</name>
</gene>
<name>A0A026WH15_OOCBI</name>
<reference evidence="2 3" key="1">
    <citation type="journal article" date="2014" name="Curr. Biol.">
        <title>The genome of the clonal raider ant Cerapachys biroi.</title>
        <authorList>
            <person name="Oxley P.R."/>
            <person name="Ji L."/>
            <person name="Fetter-Pruneda I."/>
            <person name="McKenzie S.K."/>
            <person name="Li C."/>
            <person name="Hu H."/>
            <person name="Zhang G."/>
            <person name="Kronauer D.J."/>
        </authorList>
    </citation>
    <scope>NUCLEOTIDE SEQUENCE [LARGE SCALE GENOMIC DNA]</scope>
</reference>
<protein>
    <submittedName>
        <fullName evidence="2">Uncharacterized protein</fullName>
    </submittedName>
</protein>
<proteinExistence type="predicted"/>
<evidence type="ECO:0000313" key="2">
    <source>
        <dbReference type="EMBL" id="EZA55357.1"/>
    </source>
</evidence>